<protein>
    <recommendedName>
        <fullName evidence="1">F-box domain-containing protein</fullName>
    </recommendedName>
</protein>
<organism evidence="2 4">
    <name type="scientific">Cercospora beticola</name>
    <name type="common">Sugarbeet leaf spot fungus</name>
    <dbReference type="NCBI Taxonomy" id="122368"/>
    <lineage>
        <taxon>Eukaryota</taxon>
        <taxon>Fungi</taxon>
        <taxon>Dikarya</taxon>
        <taxon>Ascomycota</taxon>
        <taxon>Pezizomycotina</taxon>
        <taxon>Dothideomycetes</taxon>
        <taxon>Dothideomycetidae</taxon>
        <taxon>Mycosphaerellales</taxon>
        <taxon>Mycosphaerellaceae</taxon>
        <taxon>Cercospora</taxon>
    </lineage>
</organism>
<gene>
    <name evidence="2" type="ORF">CB0940_06282</name>
    <name evidence="3" type="ORF">RHO25_003514</name>
</gene>
<evidence type="ECO:0000313" key="4">
    <source>
        <dbReference type="Proteomes" id="UP000230605"/>
    </source>
</evidence>
<dbReference type="SUPFAM" id="SSF81383">
    <property type="entry name" value="F-box domain"/>
    <property type="match status" value="1"/>
</dbReference>
<feature type="domain" description="F-box" evidence="1">
    <location>
        <begin position="18"/>
        <end position="49"/>
    </location>
</feature>
<dbReference type="AlphaFoldDB" id="A0A2G5HZD0"/>
<sequence>MAMAVSEAAQRVGQIAEVVVSLVEHLDTIDLARAQRVSRTWRYEINRSPICQQKLFKSPIPLHEEIAYDDCPDPLGSVVFLEEMDNLPCQYDDFLPNAIVVSVHPIIEVHRKPGAYMSGKVNLERLSAPLTGASGEIFLTQPPQAEAILTVVYVFDEGPYLGAPVAVVYDTRIERQDYVRLRDLKRELDDNFRSSQDSDFWEWLPWRYEGVFADKEEPPIKLDDYITSYGWPRRESAEVSFQGCVDEGDIRVVQLRKQPPRPDPRSGEVGSKGLIRYLSSAEQFALR</sequence>
<proteinExistence type="predicted"/>
<keyword evidence="5" id="KW-1185">Reference proteome</keyword>
<dbReference type="Proteomes" id="UP001302367">
    <property type="component" value="Chromosome 2"/>
</dbReference>
<dbReference type="CDD" id="cd09917">
    <property type="entry name" value="F-box_SF"/>
    <property type="match status" value="1"/>
</dbReference>
<dbReference type="EMBL" id="CP134185">
    <property type="protein sequence ID" value="WPA98901.1"/>
    <property type="molecule type" value="Genomic_DNA"/>
</dbReference>
<dbReference type="InterPro" id="IPR001810">
    <property type="entry name" value="F-box_dom"/>
</dbReference>
<dbReference type="Proteomes" id="UP000230605">
    <property type="component" value="Chromosome 2"/>
</dbReference>
<evidence type="ECO:0000313" key="3">
    <source>
        <dbReference type="EMBL" id="WPA98901.1"/>
    </source>
</evidence>
<dbReference type="OrthoDB" id="3633573at2759"/>
<reference evidence="3 5" key="2">
    <citation type="submission" date="2023-09" db="EMBL/GenBank/DDBJ databases">
        <title>Complete-Gapless Cercospora beticola genome.</title>
        <authorList>
            <person name="Wyatt N.A."/>
            <person name="Spanner R.E."/>
            <person name="Bolton M.D."/>
        </authorList>
    </citation>
    <scope>NUCLEOTIDE SEQUENCE [LARGE SCALE GENOMIC DNA]</scope>
    <source>
        <strain evidence="3">Cb09-40</strain>
    </source>
</reference>
<evidence type="ECO:0000313" key="2">
    <source>
        <dbReference type="EMBL" id="PIA97602.1"/>
    </source>
</evidence>
<dbReference type="Pfam" id="PF00646">
    <property type="entry name" value="F-box"/>
    <property type="match status" value="1"/>
</dbReference>
<name>A0A2G5HZD0_CERBT</name>
<evidence type="ECO:0000259" key="1">
    <source>
        <dbReference type="Pfam" id="PF00646"/>
    </source>
</evidence>
<reference evidence="2 4" key="1">
    <citation type="submission" date="2015-10" db="EMBL/GenBank/DDBJ databases">
        <title>The cercosporin biosynthetic gene cluster was horizontally transferred to several fungal lineages and shown to be expanded in Cercospora beticola based on microsynteny with recipient genomes.</title>
        <authorList>
            <person name="De Jonge R."/>
            <person name="Ebert M.K."/>
            <person name="Suttle J.C."/>
            <person name="Jurick Ii W.M."/>
            <person name="Secor G.A."/>
            <person name="Thomma B.P."/>
            <person name="Van De Peer Y."/>
            <person name="Bolton M.D."/>
        </authorList>
    </citation>
    <scope>NUCLEOTIDE SEQUENCE [LARGE SCALE GENOMIC DNA]</scope>
    <source>
        <strain evidence="2 4">09-40</strain>
    </source>
</reference>
<dbReference type="EMBL" id="LKMD01000102">
    <property type="protein sequence ID" value="PIA97602.1"/>
    <property type="molecule type" value="Genomic_DNA"/>
</dbReference>
<dbReference type="InterPro" id="IPR036047">
    <property type="entry name" value="F-box-like_dom_sf"/>
</dbReference>
<evidence type="ECO:0000313" key="5">
    <source>
        <dbReference type="Proteomes" id="UP001302367"/>
    </source>
</evidence>
<accession>A0A2G5HZD0</accession>